<evidence type="ECO:0000313" key="2">
    <source>
        <dbReference type="EMBL" id="CAI3654295.1"/>
    </source>
</evidence>
<dbReference type="RefSeq" id="WP_210885692.1">
    <property type="nucleotide sequence ID" value="NZ_CAKJVE010000001.1"/>
</dbReference>
<dbReference type="Proteomes" id="UP000789738">
    <property type="component" value="Unassembled WGS sequence"/>
</dbReference>
<organism evidence="1 3">
    <name type="scientific">Clostridium neonatale</name>
    <dbReference type="NCBI Taxonomy" id="137838"/>
    <lineage>
        <taxon>Bacteria</taxon>
        <taxon>Bacillati</taxon>
        <taxon>Bacillota</taxon>
        <taxon>Clostridia</taxon>
        <taxon>Eubacteriales</taxon>
        <taxon>Clostridiaceae</taxon>
        <taxon>Clostridium</taxon>
    </lineage>
</organism>
<name>A0AA86MQ31_9CLOT</name>
<evidence type="ECO:0000313" key="3">
    <source>
        <dbReference type="Proteomes" id="UP000789738"/>
    </source>
</evidence>
<protein>
    <submittedName>
        <fullName evidence="1">Uncharacterized protein</fullName>
    </submittedName>
</protein>
<dbReference type="EMBL" id="CAKJVE010000001">
    <property type="protein sequence ID" value="CAG9701594.1"/>
    <property type="molecule type" value="Genomic_DNA"/>
</dbReference>
<gene>
    <name evidence="2" type="ORF">CNEO2_540052</name>
    <name evidence="1" type="ORF">CNEO_10128</name>
</gene>
<comment type="caution">
    <text evidence="1">The sequence shown here is derived from an EMBL/GenBank/DDBJ whole genome shotgun (WGS) entry which is preliminary data.</text>
</comment>
<dbReference type="AlphaFoldDB" id="A0AA86MQ31"/>
<evidence type="ECO:0000313" key="1">
    <source>
        <dbReference type="EMBL" id="CAG9701594.1"/>
    </source>
</evidence>
<dbReference type="Proteomes" id="UP001189143">
    <property type="component" value="Unassembled WGS sequence"/>
</dbReference>
<accession>A0AA86MQ31</accession>
<dbReference type="EMBL" id="CAMTCP010000253">
    <property type="protein sequence ID" value="CAI3654295.1"/>
    <property type="molecule type" value="Genomic_DNA"/>
</dbReference>
<reference evidence="1" key="1">
    <citation type="submission" date="2021-10" db="EMBL/GenBank/DDBJ databases">
        <authorList>
            <person name="Mesa V."/>
        </authorList>
    </citation>
    <scope>NUCLEOTIDE SEQUENCE</scope>
    <source>
        <strain evidence="1">CC3_PB</strain>
    </source>
</reference>
<reference evidence="2" key="2">
    <citation type="submission" date="2022-10" db="EMBL/GenBank/DDBJ databases">
        <authorList>
            <person name="Aires J."/>
            <person name="Mesa V."/>
        </authorList>
    </citation>
    <scope>NUCLEOTIDE SEQUENCE</scope>
    <source>
        <strain evidence="2">Clostridium neonatale JD116</strain>
    </source>
</reference>
<proteinExistence type="predicted"/>
<sequence length="119" mass="13758">MRLSYDVNGRIGYDIVDDKHIGDESRIQFLCNNHKRLNEKYSNKNIISACSSYLQSIIEACLQSDNEMYFVEYEDMQDNLLLSQLKDEVVHLNIHDVVTFDEDGCAITVAGEVLTRFLF</sequence>